<dbReference type="PANTHER" id="PTHR33356">
    <property type="entry name" value="TIP41-LIKE PROTEIN"/>
    <property type="match status" value="1"/>
</dbReference>
<proteinExistence type="predicted"/>
<dbReference type="EMBL" id="JBEDUW010000006">
    <property type="protein sequence ID" value="KAK9920528.1"/>
    <property type="molecule type" value="Genomic_DNA"/>
</dbReference>
<dbReference type="Proteomes" id="UP001457282">
    <property type="component" value="Unassembled WGS sequence"/>
</dbReference>
<dbReference type="PANTHER" id="PTHR33356:SF5">
    <property type="entry name" value="TIP41-LIKE PROTEIN"/>
    <property type="match status" value="1"/>
</dbReference>
<reference evidence="2 3" key="1">
    <citation type="journal article" date="2023" name="G3 (Bethesda)">
        <title>A chromosome-length genome assembly and annotation of blackberry (Rubus argutus, cv. 'Hillquist').</title>
        <authorList>
            <person name="Bruna T."/>
            <person name="Aryal R."/>
            <person name="Dudchenko O."/>
            <person name="Sargent D.J."/>
            <person name="Mead D."/>
            <person name="Buti M."/>
            <person name="Cavallini A."/>
            <person name="Hytonen T."/>
            <person name="Andres J."/>
            <person name="Pham M."/>
            <person name="Weisz D."/>
            <person name="Mascagni F."/>
            <person name="Usai G."/>
            <person name="Natali L."/>
            <person name="Bassil N."/>
            <person name="Fernandez G.E."/>
            <person name="Lomsadze A."/>
            <person name="Armour M."/>
            <person name="Olukolu B."/>
            <person name="Poorten T."/>
            <person name="Britton C."/>
            <person name="Davik J."/>
            <person name="Ashrafi H."/>
            <person name="Aiden E.L."/>
            <person name="Borodovsky M."/>
            <person name="Worthington M."/>
        </authorList>
    </citation>
    <scope>NUCLEOTIDE SEQUENCE [LARGE SCALE GENOMIC DNA]</scope>
    <source>
        <strain evidence="2">PI 553951</strain>
    </source>
</reference>
<protein>
    <submittedName>
        <fullName evidence="2">Uncharacterized protein</fullName>
    </submittedName>
</protein>
<sequence>MADAFDDAASPVESSETESDEEEYLTVLTRRMARSKLDDEFKLYDSVLASKNNSKWVSSGSPQSTLCAVGSGCGCGGQGSSRGSPNSQSPPATWDLLHAAAGEVAKMRIKEEAIRFNQKSRGILGAPREPSPVTVPDFGYYLQHHQQSLSQKHLQATQFERLRQQQIMKEQISASRVRNNNNGPLGLSPSAWPPLLTSSATTVSAKWAWFRGVLVGAKKESTGTGVFLPRQIGTPSENPRGRKQQPKQACPTVFVPAKVVHALKLNVEEMRVQSQPQVYNRFNGRNNPNSELAVRLRNNSIAIAQQNRGMMKPQAAVNHEIRLPQEWTY</sequence>
<evidence type="ECO:0000256" key="1">
    <source>
        <dbReference type="SAM" id="MobiDB-lite"/>
    </source>
</evidence>
<dbReference type="AlphaFoldDB" id="A0AAW1W7G8"/>
<feature type="region of interest" description="Disordered" evidence="1">
    <location>
        <begin position="1"/>
        <end position="24"/>
    </location>
</feature>
<accession>A0AAW1W7G8</accession>
<feature type="compositionally biased region" description="Acidic residues" evidence="1">
    <location>
        <begin position="15"/>
        <end position="24"/>
    </location>
</feature>
<feature type="region of interest" description="Disordered" evidence="1">
    <location>
        <begin position="226"/>
        <end position="249"/>
    </location>
</feature>
<gene>
    <name evidence="2" type="ORF">M0R45_029083</name>
</gene>
<evidence type="ECO:0000313" key="3">
    <source>
        <dbReference type="Proteomes" id="UP001457282"/>
    </source>
</evidence>
<evidence type="ECO:0000313" key="2">
    <source>
        <dbReference type="EMBL" id="KAK9920528.1"/>
    </source>
</evidence>
<name>A0AAW1W7G8_RUBAR</name>
<organism evidence="2 3">
    <name type="scientific">Rubus argutus</name>
    <name type="common">Southern blackberry</name>
    <dbReference type="NCBI Taxonomy" id="59490"/>
    <lineage>
        <taxon>Eukaryota</taxon>
        <taxon>Viridiplantae</taxon>
        <taxon>Streptophyta</taxon>
        <taxon>Embryophyta</taxon>
        <taxon>Tracheophyta</taxon>
        <taxon>Spermatophyta</taxon>
        <taxon>Magnoliopsida</taxon>
        <taxon>eudicotyledons</taxon>
        <taxon>Gunneridae</taxon>
        <taxon>Pentapetalae</taxon>
        <taxon>rosids</taxon>
        <taxon>fabids</taxon>
        <taxon>Rosales</taxon>
        <taxon>Rosaceae</taxon>
        <taxon>Rosoideae</taxon>
        <taxon>Rosoideae incertae sedis</taxon>
        <taxon>Rubus</taxon>
    </lineage>
</organism>
<keyword evidence="3" id="KW-1185">Reference proteome</keyword>
<comment type="caution">
    <text evidence="2">The sequence shown here is derived from an EMBL/GenBank/DDBJ whole genome shotgun (WGS) entry which is preliminary data.</text>
</comment>